<dbReference type="RefSeq" id="XP_007752337.1">
    <property type="nucleotide sequence ID" value="XM_007754147.1"/>
</dbReference>
<dbReference type="Proteomes" id="UP000019473">
    <property type="component" value="Unassembled WGS sequence"/>
</dbReference>
<feature type="region of interest" description="Disordered" evidence="1">
    <location>
        <begin position="1"/>
        <end position="38"/>
    </location>
</feature>
<protein>
    <submittedName>
        <fullName evidence="2">Uncharacterized protein</fullName>
    </submittedName>
</protein>
<dbReference type="VEuPathDB" id="FungiDB:A1O7_00105"/>
<organism evidence="2 3">
    <name type="scientific">Cladophialophora yegresii CBS 114405</name>
    <dbReference type="NCBI Taxonomy" id="1182544"/>
    <lineage>
        <taxon>Eukaryota</taxon>
        <taxon>Fungi</taxon>
        <taxon>Dikarya</taxon>
        <taxon>Ascomycota</taxon>
        <taxon>Pezizomycotina</taxon>
        <taxon>Eurotiomycetes</taxon>
        <taxon>Chaetothyriomycetidae</taxon>
        <taxon>Chaetothyriales</taxon>
        <taxon>Herpotrichiellaceae</taxon>
        <taxon>Cladophialophora</taxon>
    </lineage>
</organism>
<evidence type="ECO:0000313" key="3">
    <source>
        <dbReference type="Proteomes" id="UP000019473"/>
    </source>
</evidence>
<feature type="region of interest" description="Disordered" evidence="1">
    <location>
        <begin position="164"/>
        <end position="223"/>
    </location>
</feature>
<keyword evidence="3" id="KW-1185">Reference proteome</keyword>
<accession>W9WFI8</accession>
<comment type="caution">
    <text evidence="2">The sequence shown here is derived from an EMBL/GenBank/DDBJ whole genome shotgun (WGS) entry which is preliminary data.</text>
</comment>
<feature type="compositionally biased region" description="Low complexity" evidence="1">
    <location>
        <begin position="177"/>
        <end position="215"/>
    </location>
</feature>
<dbReference type="AlphaFoldDB" id="W9WFI8"/>
<proteinExistence type="predicted"/>
<dbReference type="GeneID" id="19174722"/>
<dbReference type="OrthoDB" id="4157103at2759"/>
<name>W9WFI8_9EURO</name>
<dbReference type="EMBL" id="AMGW01000001">
    <property type="protein sequence ID" value="EXJ63770.1"/>
    <property type="molecule type" value="Genomic_DNA"/>
</dbReference>
<sequence>MSTAPQAAAPASQANVPAPQANVPAPQANVPAPQANVPAPQANVPAPQATVIPQRTEAFFRLCNNRNDKSPYLRTKPRIIAALGLFGVSDQKAKEIMERVLRIWRRDNSELVNLRTKEGQRRRANITTEVKNIYPEVFEMLCRGPEERQFLREKAIHAMVWYATSRTRPPRRRRRAAQPQVSAQAQPQPATQATAQAPPQAQPQTQAQSQAQAATNDSLFVSP</sequence>
<reference evidence="2 3" key="1">
    <citation type="submission" date="2013-03" db="EMBL/GenBank/DDBJ databases">
        <title>The Genome Sequence of Cladophialophora yegresii CBS 114405.</title>
        <authorList>
            <consortium name="The Broad Institute Genomics Platform"/>
            <person name="Cuomo C."/>
            <person name="de Hoog S."/>
            <person name="Gorbushina A."/>
            <person name="Walker B."/>
            <person name="Young S.K."/>
            <person name="Zeng Q."/>
            <person name="Gargeya S."/>
            <person name="Fitzgerald M."/>
            <person name="Haas B."/>
            <person name="Abouelleil A."/>
            <person name="Allen A.W."/>
            <person name="Alvarado L."/>
            <person name="Arachchi H.M."/>
            <person name="Berlin A.M."/>
            <person name="Chapman S.B."/>
            <person name="Gainer-Dewar J."/>
            <person name="Goldberg J."/>
            <person name="Griggs A."/>
            <person name="Gujja S."/>
            <person name="Hansen M."/>
            <person name="Howarth C."/>
            <person name="Imamovic A."/>
            <person name="Ireland A."/>
            <person name="Larimer J."/>
            <person name="McCowan C."/>
            <person name="Murphy C."/>
            <person name="Pearson M."/>
            <person name="Poon T.W."/>
            <person name="Priest M."/>
            <person name="Roberts A."/>
            <person name="Saif S."/>
            <person name="Shea T."/>
            <person name="Sisk P."/>
            <person name="Sykes S."/>
            <person name="Wortman J."/>
            <person name="Nusbaum C."/>
            <person name="Birren B."/>
        </authorList>
    </citation>
    <scope>NUCLEOTIDE SEQUENCE [LARGE SCALE GENOMIC DNA]</scope>
    <source>
        <strain evidence="2 3">CBS 114405</strain>
    </source>
</reference>
<evidence type="ECO:0000256" key="1">
    <source>
        <dbReference type="SAM" id="MobiDB-lite"/>
    </source>
</evidence>
<dbReference type="HOGENOM" id="CLU_108101_0_0_1"/>
<evidence type="ECO:0000313" key="2">
    <source>
        <dbReference type="EMBL" id="EXJ63770.1"/>
    </source>
</evidence>
<gene>
    <name evidence="2" type="ORF">A1O7_00105</name>
</gene>